<evidence type="ECO:0000313" key="1">
    <source>
        <dbReference type="EMBL" id="KKK80359.1"/>
    </source>
</evidence>
<organism evidence="1">
    <name type="scientific">marine sediment metagenome</name>
    <dbReference type="NCBI Taxonomy" id="412755"/>
    <lineage>
        <taxon>unclassified sequences</taxon>
        <taxon>metagenomes</taxon>
        <taxon>ecological metagenomes</taxon>
    </lineage>
</organism>
<reference evidence="1" key="1">
    <citation type="journal article" date="2015" name="Nature">
        <title>Complex archaea that bridge the gap between prokaryotes and eukaryotes.</title>
        <authorList>
            <person name="Spang A."/>
            <person name="Saw J.H."/>
            <person name="Jorgensen S.L."/>
            <person name="Zaremba-Niedzwiedzka K."/>
            <person name="Martijn J."/>
            <person name="Lind A.E."/>
            <person name="van Eijk R."/>
            <person name="Schleper C."/>
            <person name="Guy L."/>
            <person name="Ettema T.J."/>
        </authorList>
    </citation>
    <scope>NUCLEOTIDE SEQUENCE</scope>
</reference>
<dbReference type="EMBL" id="LAZR01053617">
    <property type="protein sequence ID" value="KKK80359.1"/>
    <property type="molecule type" value="Genomic_DNA"/>
</dbReference>
<proteinExistence type="predicted"/>
<comment type="caution">
    <text evidence="1">The sequence shown here is derived from an EMBL/GenBank/DDBJ whole genome shotgun (WGS) entry which is preliminary data.</text>
</comment>
<protein>
    <submittedName>
        <fullName evidence="1">Uncharacterized protein</fullName>
    </submittedName>
</protein>
<sequence>MTKADSVGAANCWKMTDLLALPPELCCHHDIIEVPNGPISIGTCKKCGREREYENFKWPNYNIPPAPAIKEQKELIWDG</sequence>
<gene>
    <name evidence="1" type="ORF">LCGC14_2824290</name>
</gene>
<accession>A0A0F9APK2</accession>
<dbReference type="AlphaFoldDB" id="A0A0F9APK2"/>
<name>A0A0F9APK2_9ZZZZ</name>